<dbReference type="Proteomes" id="UP001448207">
    <property type="component" value="Unassembled WGS sequence"/>
</dbReference>
<sequence length="608" mass="70800">MPESDLPFEILSHIAIYVLNDDKPACMMTCKRWKIPFQESVWKTIEIDSFEKLEEICTIANNSTSRLPPYDLTTEIIRIHRPCNIRELQKTQAFRTFQNLKHLDIGAISYELADFGFTRYVPDSTSLVSLKLKIKAIDGIISTPITIGILGHMPNLQKIDIYPELSIYKIQFKLHQFNHLHTLLPKLTAIKLSLSFHWIHPKAVPSIPQTDPAPSVTTLDLEIIDWDHIWLYYFSFKYPNLRTLRWKTSRSEYEQTAKEYTMEKIELLRSITKAFTCLETIDFFTESSTEWAHAIFWEILCRLNSPVKRLKYSIRNYSCEARFLEGVIEQFTNSFSRTLETLSVVGNLLSFDIKNIVTPKLSHCPRLVDLEIKCCGVSIALDNVLDNCTALRRLSFCNGLLYINPETNERPIQHGLRTLELDTVTTKSFVFNYISSRCRDLEYMALIQTQIYESVSEKTKGLHINMSYTNFKKLYLDHVLFYLSDDFMNMNITIKLVLLSQLTDPRKTNKDPEHGNVESFATHIAWFHLSDALKNNTSLNSLDITQLSEEDGYDITRQFLDFQLKRNYNSQEAKTFIREQTSVHPWKKDICEGCVEFTCGRINEYRIL</sequence>
<dbReference type="CDD" id="cd09917">
    <property type="entry name" value="F-box_SF"/>
    <property type="match status" value="1"/>
</dbReference>
<evidence type="ECO:0000313" key="1">
    <source>
        <dbReference type="EMBL" id="KAL0084388.1"/>
    </source>
</evidence>
<dbReference type="InterPro" id="IPR032675">
    <property type="entry name" value="LRR_dom_sf"/>
</dbReference>
<name>A0ABR3AZ56_PHYBL</name>
<accession>A0ABR3AZ56</accession>
<keyword evidence="2" id="KW-1185">Reference proteome</keyword>
<evidence type="ECO:0000313" key="2">
    <source>
        <dbReference type="Proteomes" id="UP001448207"/>
    </source>
</evidence>
<reference evidence="1 2" key="1">
    <citation type="submission" date="2024-04" db="EMBL/GenBank/DDBJ databases">
        <title>Symmetric and asymmetric DNA N6-adenine methylation regulates different biological responses in Mucorales.</title>
        <authorList>
            <consortium name="Lawrence Berkeley National Laboratory"/>
            <person name="Lax C."/>
            <person name="Mondo S.J."/>
            <person name="Osorio-Concepcion M."/>
            <person name="Muszewska A."/>
            <person name="Corrochano-Luque M."/>
            <person name="Gutierrez G."/>
            <person name="Riley R."/>
            <person name="Lipzen A."/>
            <person name="Guo J."/>
            <person name="Hundley H."/>
            <person name="Amirebrahimi M."/>
            <person name="Ng V."/>
            <person name="Lorenzo-Gutierrez D."/>
            <person name="Binder U."/>
            <person name="Yang J."/>
            <person name="Song Y."/>
            <person name="Canovas D."/>
            <person name="Navarro E."/>
            <person name="Freitag M."/>
            <person name="Gabaldon T."/>
            <person name="Grigoriev I.V."/>
            <person name="Corrochano L.M."/>
            <person name="Nicolas F.E."/>
            <person name="Garre V."/>
        </authorList>
    </citation>
    <scope>NUCLEOTIDE SEQUENCE [LARGE SCALE GENOMIC DNA]</scope>
    <source>
        <strain evidence="1 2">L51</strain>
    </source>
</reference>
<organism evidence="1 2">
    <name type="scientific">Phycomyces blakesleeanus</name>
    <dbReference type="NCBI Taxonomy" id="4837"/>
    <lineage>
        <taxon>Eukaryota</taxon>
        <taxon>Fungi</taxon>
        <taxon>Fungi incertae sedis</taxon>
        <taxon>Mucoromycota</taxon>
        <taxon>Mucoromycotina</taxon>
        <taxon>Mucoromycetes</taxon>
        <taxon>Mucorales</taxon>
        <taxon>Phycomycetaceae</taxon>
        <taxon>Phycomyces</taxon>
    </lineage>
</organism>
<dbReference type="SUPFAM" id="SSF52047">
    <property type="entry name" value="RNI-like"/>
    <property type="match status" value="1"/>
</dbReference>
<dbReference type="Gene3D" id="3.80.10.10">
    <property type="entry name" value="Ribonuclease Inhibitor"/>
    <property type="match status" value="1"/>
</dbReference>
<dbReference type="EMBL" id="JBCLYO010000012">
    <property type="protein sequence ID" value="KAL0084388.1"/>
    <property type="molecule type" value="Genomic_DNA"/>
</dbReference>
<comment type="caution">
    <text evidence="1">The sequence shown here is derived from an EMBL/GenBank/DDBJ whole genome shotgun (WGS) entry which is preliminary data.</text>
</comment>
<proteinExistence type="predicted"/>
<gene>
    <name evidence="1" type="ORF">J3Q64DRAFT_1835906</name>
</gene>
<evidence type="ECO:0008006" key="3">
    <source>
        <dbReference type="Google" id="ProtNLM"/>
    </source>
</evidence>
<protein>
    <recommendedName>
        <fullName evidence="3">F-box domain-containing protein</fullName>
    </recommendedName>
</protein>